<dbReference type="PANTHER" id="PTHR13528:SF2">
    <property type="entry name" value="LARGE RIBOSOMAL SUBUNIT PROTEIN BL28M"/>
    <property type="match status" value="1"/>
</dbReference>
<evidence type="ECO:0000313" key="6">
    <source>
        <dbReference type="EMBL" id="KAG7095943.1"/>
    </source>
</evidence>
<keyword evidence="7" id="KW-1185">Reference proteome</keyword>
<dbReference type="InterPro" id="IPR034704">
    <property type="entry name" value="Ribosomal_bL28/bL31-like_sf"/>
</dbReference>
<evidence type="ECO:0000256" key="1">
    <source>
        <dbReference type="ARBA" id="ARBA00008760"/>
    </source>
</evidence>
<evidence type="ECO:0000256" key="4">
    <source>
        <dbReference type="ARBA" id="ARBA00035265"/>
    </source>
</evidence>
<evidence type="ECO:0000256" key="2">
    <source>
        <dbReference type="ARBA" id="ARBA00022980"/>
    </source>
</evidence>
<dbReference type="Gene3D" id="2.30.170.40">
    <property type="entry name" value="Ribosomal protein L28/L24"/>
    <property type="match status" value="1"/>
</dbReference>
<keyword evidence="2" id="KW-0689">Ribosomal protein</keyword>
<gene>
    <name evidence="6" type="ORF">E1B28_006627</name>
</gene>
<sequence>MFVTLPTLKVAPVSQPFKRAQLGLFQGKSKRYGNNVPFSKHKTRRTWLPNVQRKRLPSEALGKDIRVKLTTRALKTIKKHGGIDNYLLQTRHETLGCEGLRLRLVVREAQKNPPPPPRETAEERTLREENELLVRRTEKAVSDRASELRNVVEKKKPTLETASAAREQALKALGGSASPGSIIDYLRKQKKEQKSLLGSAFANMSIS</sequence>
<evidence type="ECO:0000313" key="7">
    <source>
        <dbReference type="Proteomes" id="UP001049176"/>
    </source>
</evidence>
<organism evidence="6 7">
    <name type="scientific">Marasmius oreades</name>
    <name type="common">fairy-ring Marasmius</name>
    <dbReference type="NCBI Taxonomy" id="181124"/>
    <lineage>
        <taxon>Eukaryota</taxon>
        <taxon>Fungi</taxon>
        <taxon>Dikarya</taxon>
        <taxon>Basidiomycota</taxon>
        <taxon>Agaricomycotina</taxon>
        <taxon>Agaricomycetes</taxon>
        <taxon>Agaricomycetidae</taxon>
        <taxon>Agaricales</taxon>
        <taxon>Marasmiineae</taxon>
        <taxon>Marasmiaceae</taxon>
        <taxon>Marasmius</taxon>
    </lineage>
</organism>
<dbReference type="KEGG" id="more:E1B28_006627"/>
<protein>
    <recommendedName>
        <fullName evidence="4">Large ribosomal subunit protein bL28c</fullName>
    </recommendedName>
    <alternativeName>
        <fullName evidence="5">Large ribosomal subunit protein bL28m</fullName>
    </alternativeName>
</protein>
<dbReference type="EMBL" id="CM032183">
    <property type="protein sequence ID" value="KAG7095943.1"/>
    <property type="molecule type" value="Genomic_DNA"/>
</dbReference>
<dbReference type="RefSeq" id="XP_043012413.1">
    <property type="nucleotide sequence ID" value="XM_043151318.1"/>
</dbReference>
<dbReference type="InterPro" id="IPR037147">
    <property type="entry name" value="Ribosomal_bL28_sf"/>
</dbReference>
<dbReference type="InterPro" id="IPR026569">
    <property type="entry name" value="Ribosomal_bL28"/>
</dbReference>
<dbReference type="GO" id="GO:0005762">
    <property type="term" value="C:mitochondrial large ribosomal subunit"/>
    <property type="evidence" value="ECO:0007669"/>
    <property type="project" value="TreeGrafter"/>
</dbReference>
<evidence type="ECO:0000256" key="5">
    <source>
        <dbReference type="ARBA" id="ARBA00035269"/>
    </source>
</evidence>
<evidence type="ECO:0000256" key="3">
    <source>
        <dbReference type="ARBA" id="ARBA00023274"/>
    </source>
</evidence>
<dbReference type="OrthoDB" id="361870at2759"/>
<name>A0A9P7UWJ2_9AGAR</name>
<dbReference type="GeneID" id="66075703"/>
<dbReference type="AlphaFoldDB" id="A0A9P7UWJ2"/>
<dbReference type="InterPro" id="IPR001383">
    <property type="entry name" value="Ribosomal_bL28_bact-type"/>
</dbReference>
<dbReference type="GO" id="GO:0006412">
    <property type="term" value="P:translation"/>
    <property type="evidence" value="ECO:0007669"/>
    <property type="project" value="InterPro"/>
</dbReference>
<dbReference type="NCBIfam" id="TIGR00009">
    <property type="entry name" value="L28"/>
    <property type="match status" value="1"/>
</dbReference>
<comment type="similarity">
    <text evidence="1">Belongs to the bacterial ribosomal protein bL28 family.</text>
</comment>
<dbReference type="PANTHER" id="PTHR13528">
    <property type="entry name" value="39S RIBOSOMAL PROTEIN L28, MITOCHONDRIAL"/>
    <property type="match status" value="1"/>
</dbReference>
<reference evidence="6" key="1">
    <citation type="journal article" date="2021" name="Genome Biol. Evol.">
        <title>The assembled and annotated genome of the fairy-ring fungus Marasmius oreades.</title>
        <authorList>
            <person name="Hiltunen M."/>
            <person name="Ament-Velasquez S.L."/>
            <person name="Johannesson H."/>
        </authorList>
    </citation>
    <scope>NUCLEOTIDE SEQUENCE</scope>
    <source>
        <strain evidence="6">03SP1</strain>
    </source>
</reference>
<comment type="caution">
    <text evidence="6">The sequence shown here is derived from an EMBL/GenBank/DDBJ whole genome shotgun (WGS) entry which is preliminary data.</text>
</comment>
<keyword evidence="3" id="KW-0687">Ribonucleoprotein</keyword>
<dbReference type="Pfam" id="PF00830">
    <property type="entry name" value="Ribosomal_L28"/>
    <property type="match status" value="1"/>
</dbReference>
<dbReference type="Proteomes" id="UP001049176">
    <property type="component" value="Chromosome 3"/>
</dbReference>
<accession>A0A9P7UWJ2</accession>
<proteinExistence type="inferred from homology"/>
<dbReference type="SUPFAM" id="SSF143800">
    <property type="entry name" value="L28p-like"/>
    <property type="match status" value="1"/>
</dbReference>
<dbReference type="HAMAP" id="MF_00373">
    <property type="entry name" value="Ribosomal_bL28"/>
    <property type="match status" value="1"/>
</dbReference>
<dbReference type="GO" id="GO:0003735">
    <property type="term" value="F:structural constituent of ribosome"/>
    <property type="evidence" value="ECO:0007669"/>
    <property type="project" value="InterPro"/>
</dbReference>
<dbReference type="FunFam" id="2.30.170.40:FF:000003">
    <property type="entry name" value="54S ribosomal protein L24"/>
    <property type="match status" value="1"/>
</dbReference>